<dbReference type="Gene3D" id="1.10.10.60">
    <property type="entry name" value="Homeodomain-like"/>
    <property type="match status" value="1"/>
</dbReference>
<evidence type="ECO:0000256" key="2">
    <source>
        <dbReference type="PROSITE-ProRule" id="PRU00335"/>
    </source>
</evidence>
<dbReference type="PRINTS" id="PR00455">
    <property type="entry name" value="HTHTETR"/>
</dbReference>
<evidence type="ECO:0000259" key="3">
    <source>
        <dbReference type="PROSITE" id="PS50977"/>
    </source>
</evidence>
<dbReference type="EMBL" id="CP154858">
    <property type="protein sequence ID" value="XDT72104.1"/>
    <property type="molecule type" value="Genomic_DNA"/>
</dbReference>
<dbReference type="RefSeq" id="WP_369601119.1">
    <property type="nucleotide sequence ID" value="NZ_CP154858.1"/>
</dbReference>
<dbReference type="GO" id="GO:0000976">
    <property type="term" value="F:transcription cis-regulatory region binding"/>
    <property type="evidence" value="ECO:0007669"/>
    <property type="project" value="TreeGrafter"/>
</dbReference>
<dbReference type="PROSITE" id="PS01081">
    <property type="entry name" value="HTH_TETR_1"/>
    <property type="match status" value="1"/>
</dbReference>
<dbReference type="SUPFAM" id="SSF48498">
    <property type="entry name" value="Tetracyclin repressor-like, C-terminal domain"/>
    <property type="match status" value="1"/>
</dbReference>
<dbReference type="Pfam" id="PF00440">
    <property type="entry name" value="TetR_N"/>
    <property type="match status" value="1"/>
</dbReference>
<name>A0AB39UVE0_9GAMM</name>
<reference evidence="4" key="1">
    <citation type="submission" date="2024-05" db="EMBL/GenBank/DDBJ databases">
        <title>Genome sequencing of novel strain.</title>
        <authorList>
            <person name="Ganbat D."/>
            <person name="Ganbat S."/>
            <person name="Lee S.-J."/>
        </authorList>
    </citation>
    <scope>NUCLEOTIDE SEQUENCE</scope>
    <source>
        <strain evidence="4">SMD15-11</strain>
    </source>
</reference>
<dbReference type="Pfam" id="PF17932">
    <property type="entry name" value="TetR_C_24"/>
    <property type="match status" value="1"/>
</dbReference>
<evidence type="ECO:0000256" key="1">
    <source>
        <dbReference type="ARBA" id="ARBA00023125"/>
    </source>
</evidence>
<gene>
    <name evidence="4" type="ORF">AAIA72_15090</name>
</gene>
<dbReference type="GO" id="GO:0003700">
    <property type="term" value="F:DNA-binding transcription factor activity"/>
    <property type="evidence" value="ECO:0007669"/>
    <property type="project" value="TreeGrafter"/>
</dbReference>
<feature type="domain" description="HTH tetR-type" evidence="3">
    <location>
        <begin position="14"/>
        <end position="74"/>
    </location>
</feature>
<protein>
    <submittedName>
        <fullName evidence="4">TetR/AcrR family transcriptional regulator</fullName>
    </submittedName>
</protein>
<dbReference type="InterPro" id="IPR009057">
    <property type="entry name" value="Homeodomain-like_sf"/>
</dbReference>
<dbReference type="InterPro" id="IPR050109">
    <property type="entry name" value="HTH-type_TetR-like_transc_reg"/>
</dbReference>
<dbReference type="InterPro" id="IPR001647">
    <property type="entry name" value="HTH_TetR"/>
</dbReference>
<dbReference type="PANTHER" id="PTHR30055:SF226">
    <property type="entry name" value="HTH-TYPE TRANSCRIPTIONAL REGULATOR PKSA"/>
    <property type="match status" value="1"/>
</dbReference>
<sequence>MAYRETERTRSRKERIRQSILDAARTLISEKGFRETSIADIAEKAGIATGSVYRYFTSKAELCAEVFRMASQREVDQVQAACTGPGTETDQLRAAIHCFARRALKGRRMAYALIAEPIDPLVDADRLHYRQKYADVFEDLILRGQASGRFHQVDAKVAAAALVGALAEALVGPLAQRLSEGEGAETGLSDEAVVTAMEQFGINALVKTT</sequence>
<dbReference type="InterPro" id="IPR036271">
    <property type="entry name" value="Tet_transcr_reg_TetR-rel_C_sf"/>
</dbReference>
<dbReference type="Gene3D" id="1.10.357.10">
    <property type="entry name" value="Tetracycline Repressor, domain 2"/>
    <property type="match status" value="1"/>
</dbReference>
<keyword evidence="1 2" id="KW-0238">DNA-binding</keyword>
<dbReference type="InterPro" id="IPR041490">
    <property type="entry name" value="KstR2_TetR_C"/>
</dbReference>
<organism evidence="4">
    <name type="scientific">Thermohahella caldifontis</name>
    <dbReference type="NCBI Taxonomy" id="3142973"/>
    <lineage>
        <taxon>Bacteria</taxon>
        <taxon>Pseudomonadati</taxon>
        <taxon>Pseudomonadota</taxon>
        <taxon>Gammaproteobacteria</taxon>
        <taxon>Oceanospirillales</taxon>
        <taxon>Hahellaceae</taxon>
        <taxon>Thermohahella</taxon>
    </lineage>
</organism>
<feature type="DNA-binding region" description="H-T-H motif" evidence="2">
    <location>
        <begin position="37"/>
        <end position="56"/>
    </location>
</feature>
<accession>A0AB39UVE0</accession>
<proteinExistence type="predicted"/>
<dbReference type="PROSITE" id="PS50977">
    <property type="entry name" value="HTH_TETR_2"/>
    <property type="match status" value="1"/>
</dbReference>
<dbReference type="AlphaFoldDB" id="A0AB39UVE0"/>
<dbReference type="SUPFAM" id="SSF46689">
    <property type="entry name" value="Homeodomain-like"/>
    <property type="match status" value="1"/>
</dbReference>
<dbReference type="KEGG" id="tcd:AAIA72_15090"/>
<dbReference type="InterPro" id="IPR023772">
    <property type="entry name" value="DNA-bd_HTH_TetR-type_CS"/>
</dbReference>
<evidence type="ECO:0000313" key="4">
    <source>
        <dbReference type="EMBL" id="XDT72104.1"/>
    </source>
</evidence>
<dbReference type="PANTHER" id="PTHR30055">
    <property type="entry name" value="HTH-TYPE TRANSCRIPTIONAL REGULATOR RUTR"/>
    <property type="match status" value="1"/>
</dbReference>